<feature type="region of interest" description="Disordered" evidence="1">
    <location>
        <begin position="1"/>
        <end position="37"/>
    </location>
</feature>
<evidence type="ECO:0000313" key="2">
    <source>
        <dbReference type="EMBL" id="JAT30184.1"/>
    </source>
</evidence>
<sequence>PVTPASSASLNTTPCIPGSSPVGLMPRSHLDDSEMSRTMSETDGILWVENLTLRNEISSLKTKMKSILDHAIQNDMRLPRYTNEVFPLHSTPPPPVRLSEPVTPAFQHQNTQTEVEELNSAKENIKML</sequence>
<organism evidence="2">
    <name type="scientific">Graphocephala atropunctata</name>
    <dbReference type="NCBI Taxonomy" id="36148"/>
    <lineage>
        <taxon>Eukaryota</taxon>
        <taxon>Metazoa</taxon>
        <taxon>Ecdysozoa</taxon>
        <taxon>Arthropoda</taxon>
        <taxon>Hexapoda</taxon>
        <taxon>Insecta</taxon>
        <taxon>Pterygota</taxon>
        <taxon>Neoptera</taxon>
        <taxon>Paraneoptera</taxon>
        <taxon>Hemiptera</taxon>
        <taxon>Auchenorrhyncha</taxon>
        <taxon>Membracoidea</taxon>
        <taxon>Cicadellidae</taxon>
        <taxon>Cicadellinae</taxon>
        <taxon>Cicadellini</taxon>
        <taxon>Graphocephala</taxon>
    </lineage>
</organism>
<reference evidence="2" key="1">
    <citation type="submission" date="2015-11" db="EMBL/GenBank/DDBJ databases">
        <title>De novo transcriptome assembly of four potential Pierce s Disease insect vectors from Arizona vineyards.</title>
        <authorList>
            <person name="Tassone E.E."/>
        </authorList>
    </citation>
    <scope>NUCLEOTIDE SEQUENCE</scope>
</reference>
<feature type="non-terminal residue" evidence="2">
    <location>
        <position position="1"/>
    </location>
</feature>
<feature type="non-terminal residue" evidence="2">
    <location>
        <position position="128"/>
    </location>
</feature>
<gene>
    <name evidence="2" type="ORF">g.299</name>
</gene>
<dbReference type="EMBL" id="GEBQ01009793">
    <property type="protein sequence ID" value="JAT30184.1"/>
    <property type="molecule type" value="Transcribed_RNA"/>
</dbReference>
<accession>A0A1B6M2S4</accession>
<proteinExistence type="predicted"/>
<feature type="compositionally biased region" description="Polar residues" evidence="1">
    <location>
        <begin position="1"/>
        <end position="14"/>
    </location>
</feature>
<dbReference type="AlphaFoldDB" id="A0A1B6M2S4"/>
<name>A0A1B6M2S4_9HEMI</name>
<evidence type="ECO:0000256" key="1">
    <source>
        <dbReference type="SAM" id="MobiDB-lite"/>
    </source>
</evidence>
<protein>
    <submittedName>
        <fullName evidence="2">Uncharacterized protein</fullName>
    </submittedName>
</protein>